<evidence type="ECO:0000256" key="2">
    <source>
        <dbReference type="ARBA" id="ARBA00022448"/>
    </source>
</evidence>
<evidence type="ECO:0000259" key="12">
    <source>
        <dbReference type="Pfam" id="PF00520"/>
    </source>
</evidence>
<evidence type="ECO:0000313" key="14">
    <source>
        <dbReference type="Proteomes" id="UP000075884"/>
    </source>
</evidence>
<dbReference type="VEuPathDB" id="VectorBase:ADIR016117"/>
<feature type="transmembrane region" description="Helical" evidence="11">
    <location>
        <begin position="582"/>
        <end position="601"/>
    </location>
</feature>
<dbReference type="STRING" id="7168.A0A3F2YW17"/>
<keyword evidence="7" id="KW-0406">Ion transport</keyword>
<organism evidence="13 14">
    <name type="scientific">Anopheles dirus</name>
    <dbReference type="NCBI Taxonomy" id="7168"/>
    <lineage>
        <taxon>Eukaryota</taxon>
        <taxon>Metazoa</taxon>
        <taxon>Ecdysozoa</taxon>
        <taxon>Arthropoda</taxon>
        <taxon>Hexapoda</taxon>
        <taxon>Insecta</taxon>
        <taxon>Pterygota</taxon>
        <taxon>Neoptera</taxon>
        <taxon>Endopterygota</taxon>
        <taxon>Diptera</taxon>
        <taxon>Nematocera</taxon>
        <taxon>Culicoidea</taxon>
        <taxon>Culicidae</taxon>
        <taxon>Anophelinae</taxon>
        <taxon>Anopheles</taxon>
    </lineage>
</organism>
<proteinExistence type="predicted"/>
<evidence type="ECO:0000256" key="4">
    <source>
        <dbReference type="ARBA" id="ARBA00022737"/>
    </source>
</evidence>
<feature type="transmembrane region" description="Helical" evidence="11">
    <location>
        <begin position="783"/>
        <end position="805"/>
    </location>
</feature>
<evidence type="ECO:0000313" key="13">
    <source>
        <dbReference type="EnsemblMetazoa" id="ADIR016117-PA"/>
    </source>
</evidence>
<comment type="subcellular location">
    <subcellularLocation>
        <location evidence="1">Membrane</location>
        <topology evidence="1">Multi-pass membrane protein</topology>
    </subcellularLocation>
</comment>
<keyword evidence="10" id="KW-0407">Ion channel</keyword>
<dbReference type="InterPro" id="IPR052076">
    <property type="entry name" value="TRP_cation_channel"/>
</dbReference>
<dbReference type="EnsemblMetazoa" id="ADIR016117-RA">
    <property type="protein sequence ID" value="ADIR016117-PA"/>
    <property type="gene ID" value="ADIR016117"/>
</dbReference>
<keyword evidence="8 11" id="KW-0472">Membrane</keyword>
<sequence>MEDDIQALEMDELIAVEPKRRNAQIRMKRKDLQKSLKQLFENAISAVPATKKSLDHFAQLMYDERLDQMREVIDTMKSWGQLTTIVEPKSFLYHAHLQPVLLTMLEDIVKYRDYLMLFIDQFDAQNECIHPKHHPTKVVVEENGPIHFAVQQLDTGFLTWLLKRSTTDVNLRNGCKKTALHILCERYAQDTSSVTKETVRALIVQLLKARADFNICCKGNKLPFTFLRQAQPNASAAEMTAHNAFLEQCVQLTSGAIAIDSMSAVSFHGDETTVRVTVELLEIVLRHHDVERFEKLLNQFKITEENVRKVITLLLHAACEEKLSRCFDRIVEHGEHEIFQLVEPDARELPNTSSSTEITLEPCTQLEYRVELKGLPMKVCEMADPHTLQELLVKIPDVVLLNIEPLLVLTISKAMAPGHCSEYRNALLACAEILAQQDTVHINKRDYVGNTALHLALKHRLDSISAILLRKPHTFLGTRNRENVTPLDYGTYAFWRSYLDQCVEEWPEDKWQKRGVLALRLDGFNPTPPLQPGEQMRAHRAQHTVADMAMLRKIERSKELQQLLLHPVLYTFITVKWTRICVWNYLNLVLTASTMVFFGFHSLGACSNDGPNVILYVLSILGAVSVAIRELLQLIVLRFWYFSFGNALDVANLLGMMAVLCLGCNGLVSSFVVISFALQTTFLLGSLHWNSITIIMYMFQTVSINFLKSFLLFLPLIGAFIYSFHLSYNQPSEQGAPECNGDDCAQKSFNNFRTIWNATIKTLVMTTGEFDAAAIDFQSWKMLLFVLFLFIAPIVILNLINGLAVSDIAAIRQKSELISISKKAMLLEQYERGIANVSVGWLQRCLPKPFFLQHKSHVLVKSKKHWNIEIRYKKKILKERKSKRPNVFDRLLANLPWPNMARYFNLDRFRLTHFMRLDQTMVDEVLAIVTNNRTNSSELMKIQEELRAVQSQLQYQTQLVQQQTQLLEQLRQREHLT</sequence>
<keyword evidence="9" id="KW-0325">Glycoprotein</keyword>
<name>A0A3F2YW17_9DIPT</name>
<dbReference type="SUPFAM" id="SSF48403">
    <property type="entry name" value="Ankyrin repeat"/>
    <property type="match status" value="1"/>
</dbReference>
<evidence type="ECO:0000256" key="11">
    <source>
        <dbReference type="SAM" id="Phobius"/>
    </source>
</evidence>
<evidence type="ECO:0000256" key="10">
    <source>
        <dbReference type="ARBA" id="ARBA00023303"/>
    </source>
</evidence>
<reference evidence="14" key="1">
    <citation type="submission" date="2013-03" db="EMBL/GenBank/DDBJ databases">
        <title>The Genome Sequence of Anopheles dirus WRAIR2.</title>
        <authorList>
            <consortium name="The Broad Institute Genomics Platform"/>
            <person name="Neafsey D.E."/>
            <person name="Walton C."/>
            <person name="Walker B."/>
            <person name="Young S.K."/>
            <person name="Zeng Q."/>
            <person name="Gargeya S."/>
            <person name="Fitzgerald M."/>
            <person name="Haas B."/>
            <person name="Abouelleil A."/>
            <person name="Allen A.W."/>
            <person name="Alvarado L."/>
            <person name="Arachchi H.M."/>
            <person name="Berlin A.M."/>
            <person name="Chapman S.B."/>
            <person name="Gainer-Dewar J."/>
            <person name="Goldberg J."/>
            <person name="Griggs A."/>
            <person name="Gujja S."/>
            <person name="Hansen M."/>
            <person name="Howarth C."/>
            <person name="Imamovic A."/>
            <person name="Ireland A."/>
            <person name="Larimer J."/>
            <person name="McCowan C."/>
            <person name="Murphy C."/>
            <person name="Pearson M."/>
            <person name="Poon T.W."/>
            <person name="Priest M."/>
            <person name="Roberts A."/>
            <person name="Saif S."/>
            <person name="Shea T."/>
            <person name="Sisk P."/>
            <person name="Sykes S."/>
            <person name="Wortman J."/>
            <person name="Nusbaum C."/>
            <person name="Birren B."/>
        </authorList>
    </citation>
    <scope>NUCLEOTIDE SEQUENCE [LARGE SCALE GENOMIC DNA]</scope>
    <source>
        <strain evidence="14">WRAIR2</strain>
    </source>
</reference>
<keyword evidence="2" id="KW-0813">Transport</keyword>
<evidence type="ECO:0000256" key="3">
    <source>
        <dbReference type="ARBA" id="ARBA00022692"/>
    </source>
</evidence>
<reference evidence="13" key="2">
    <citation type="submission" date="2020-05" db="UniProtKB">
        <authorList>
            <consortium name="EnsemblMetazoa"/>
        </authorList>
    </citation>
    <scope>IDENTIFICATION</scope>
    <source>
        <strain evidence="13">WRAIR2</strain>
    </source>
</reference>
<feature type="transmembrane region" description="Helical" evidence="11">
    <location>
        <begin position="613"/>
        <end position="641"/>
    </location>
</feature>
<feature type="transmembrane region" description="Helical" evidence="11">
    <location>
        <begin position="653"/>
        <end position="674"/>
    </location>
</feature>
<evidence type="ECO:0000256" key="8">
    <source>
        <dbReference type="ARBA" id="ARBA00023136"/>
    </source>
</evidence>
<keyword evidence="6" id="KW-0040">ANK repeat</keyword>
<evidence type="ECO:0000256" key="9">
    <source>
        <dbReference type="ARBA" id="ARBA00023180"/>
    </source>
</evidence>
<accession>A0A3F2YW17</accession>
<keyword evidence="3 11" id="KW-0812">Transmembrane</keyword>
<keyword evidence="14" id="KW-1185">Reference proteome</keyword>
<dbReference type="PANTHER" id="PTHR47143:SF1">
    <property type="entry name" value="ION_TRANS DOMAIN-CONTAINING PROTEIN"/>
    <property type="match status" value="1"/>
</dbReference>
<dbReference type="InterPro" id="IPR005821">
    <property type="entry name" value="Ion_trans_dom"/>
</dbReference>
<dbReference type="Proteomes" id="UP000075884">
    <property type="component" value="Unassembled WGS sequence"/>
</dbReference>
<feature type="domain" description="Ion transport" evidence="12">
    <location>
        <begin position="582"/>
        <end position="815"/>
    </location>
</feature>
<protein>
    <recommendedName>
        <fullName evidence="12">Ion transport domain-containing protein</fullName>
    </recommendedName>
</protein>
<keyword evidence="5 11" id="KW-1133">Transmembrane helix</keyword>
<evidence type="ECO:0000256" key="6">
    <source>
        <dbReference type="ARBA" id="ARBA00023043"/>
    </source>
</evidence>
<dbReference type="InterPro" id="IPR036770">
    <property type="entry name" value="Ankyrin_rpt-contain_sf"/>
</dbReference>
<dbReference type="GO" id="GO:1902495">
    <property type="term" value="C:transmembrane transporter complex"/>
    <property type="evidence" value="ECO:0007669"/>
    <property type="project" value="TreeGrafter"/>
</dbReference>
<dbReference type="PANTHER" id="PTHR47143">
    <property type="entry name" value="TRANSIENT RECEPTOR POTENTIAL CATION CHANNEL PROTEIN PAINLESS"/>
    <property type="match status" value="1"/>
</dbReference>
<evidence type="ECO:0000256" key="5">
    <source>
        <dbReference type="ARBA" id="ARBA00022989"/>
    </source>
</evidence>
<keyword evidence="4" id="KW-0677">Repeat</keyword>
<evidence type="ECO:0000256" key="1">
    <source>
        <dbReference type="ARBA" id="ARBA00004141"/>
    </source>
</evidence>
<dbReference type="AlphaFoldDB" id="A0A3F2YW17"/>
<dbReference type="Gene3D" id="1.25.40.20">
    <property type="entry name" value="Ankyrin repeat-containing domain"/>
    <property type="match status" value="2"/>
</dbReference>
<dbReference type="Pfam" id="PF00520">
    <property type="entry name" value="Ion_trans"/>
    <property type="match status" value="1"/>
</dbReference>
<feature type="transmembrane region" description="Helical" evidence="11">
    <location>
        <begin position="706"/>
        <end position="724"/>
    </location>
</feature>
<dbReference type="GO" id="GO:0005216">
    <property type="term" value="F:monoatomic ion channel activity"/>
    <property type="evidence" value="ECO:0007669"/>
    <property type="project" value="InterPro"/>
</dbReference>
<evidence type="ECO:0000256" key="7">
    <source>
        <dbReference type="ARBA" id="ARBA00023065"/>
    </source>
</evidence>